<evidence type="ECO:0008006" key="5">
    <source>
        <dbReference type="Google" id="ProtNLM"/>
    </source>
</evidence>
<accession>A0AAE0S3R2</accession>
<name>A0AAE0S3R2_9BIVA</name>
<dbReference type="InterPro" id="IPR052679">
    <property type="entry name" value="Cell_Prolif_Regulator"/>
</dbReference>
<evidence type="ECO:0000313" key="3">
    <source>
        <dbReference type="EMBL" id="KAK3584857.1"/>
    </source>
</evidence>
<evidence type="ECO:0000256" key="2">
    <source>
        <dbReference type="SAM" id="MobiDB-lite"/>
    </source>
</evidence>
<organism evidence="3 4">
    <name type="scientific">Potamilus streckersoni</name>
    <dbReference type="NCBI Taxonomy" id="2493646"/>
    <lineage>
        <taxon>Eukaryota</taxon>
        <taxon>Metazoa</taxon>
        <taxon>Spiralia</taxon>
        <taxon>Lophotrochozoa</taxon>
        <taxon>Mollusca</taxon>
        <taxon>Bivalvia</taxon>
        <taxon>Autobranchia</taxon>
        <taxon>Heteroconchia</taxon>
        <taxon>Palaeoheterodonta</taxon>
        <taxon>Unionida</taxon>
        <taxon>Unionoidea</taxon>
        <taxon>Unionidae</taxon>
        <taxon>Ambleminae</taxon>
        <taxon>Lampsilini</taxon>
        <taxon>Potamilus</taxon>
    </lineage>
</organism>
<evidence type="ECO:0000256" key="1">
    <source>
        <dbReference type="SAM" id="Coils"/>
    </source>
</evidence>
<proteinExistence type="predicted"/>
<reference evidence="3" key="1">
    <citation type="journal article" date="2021" name="Genome Biol. Evol.">
        <title>A High-Quality Reference Genome for a Parasitic Bivalve with Doubly Uniparental Inheritance (Bivalvia: Unionida).</title>
        <authorList>
            <person name="Smith C.H."/>
        </authorList>
    </citation>
    <scope>NUCLEOTIDE SEQUENCE</scope>
    <source>
        <strain evidence="3">CHS0354</strain>
    </source>
</reference>
<dbReference type="PANTHER" id="PTHR35079:SF1">
    <property type="entry name" value="LUNG ADENOMA SUSCEPTIBILITY PROTEIN 2"/>
    <property type="match status" value="1"/>
</dbReference>
<sequence>MARTDSFSQSFSMPSPQYRIRCEGKRILIGDKEYLSASEALQAYIGAYEERGLLSKTGHLSLGASTADLFKPTSTAASQEPPSRFLLHPEGQRSRSTVQQTLLDFHSSPSRQTYKQTPSDLINPKSALHLTAERSLQTGVRDTDLELKLADTKDALNQSFESMKKSVKFRAEVRKNHLKKTKKEVEDALNKSQELLDRIGQDGLNPVQTECPSDIGSLNTETLLSMNPVQGYRSSGTGEKRSSNHVYSYRTARTRRAKTMSSIQLSHDLLGHNLESQVSTGVAESKTTPRVTFHDHGATVVRNNLDDSDDVSDLLTDTTGIRTTVRSPDKKARERSRSVSPSILQRERSLYESGYRTRPFPSWMDSDTLSSKLPSWVDAMDVSSNNDSLWNHGNYTSTRPPPSWINEIDNSDITSAISTKPVKKLIFEDLLRPLPVITNTQDSFNSNSSASPPGLSFRDLVGDGQNVLLSPLKGRSKSRSPARRKATVSNMLQELQAQTSALLSPMKGDDHFDGKNGPRCSSMDTDALTNGISLPVKSDITGASPITPGDLARPHSPDTDVVLEGDRPWEKSTAPPFKQPVKVDNGTQNPLNDGTLSLTGGAQPGSLEALKNMIFRLQLEVSEKDEDEAKTHYISEQVRRIREEAASLGIRVPTSDDKVMDDLTPGVKVEGAREIPALQGYDFKGEPGGQSLEKALIHLSRLKSLVNSSQKLKDGAIGGPLDQAVSSQFPVRPLCGDVQGSDLST</sequence>
<feature type="coiled-coil region" evidence="1">
    <location>
        <begin position="175"/>
        <end position="202"/>
    </location>
</feature>
<feature type="region of interest" description="Disordered" evidence="2">
    <location>
        <begin position="542"/>
        <end position="587"/>
    </location>
</feature>
<feature type="compositionally biased region" description="Basic and acidic residues" evidence="2">
    <location>
        <begin position="552"/>
        <end position="570"/>
    </location>
</feature>
<evidence type="ECO:0000313" key="4">
    <source>
        <dbReference type="Proteomes" id="UP001195483"/>
    </source>
</evidence>
<feature type="compositionally biased region" description="Polar residues" evidence="2">
    <location>
        <begin position="106"/>
        <end position="120"/>
    </location>
</feature>
<comment type="caution">
    <text evidence="3">The sequence shown here is derived from an EMBL/GenBank/DDBJ whole genome shotgun (WGS) entry which is preliminary data.</text>
</comment>
<reference evidence="3" key="2">
    <citation type="journal article" date="2021" name="Genome Biol. Evol.">
        <title>Developing a high-quality reference genome for a parasitic bivalve with doubly uniparental inheritance (Bivalvia: Unionida).</title>
        <authorList>
            <person name="Smith C.H."/>
        </authorList>
    </citation>
    <scope>NUCLEOTIDE SEQUENCE</scope>
    <source>
        <strain evidence="3">CHS0354</strain>
        <tissue evidence="3">Mantle</tissue>
    </source>
</reference>
<protein>
    <recommendedName>
        <fullName evidence="5">Lung adenoma susceptibility protein 2</fullName>
    </recommendedName>
</protein>
<dbReference type="AlphaFoldDB" id="A0AAE0S3R2"/>
<dbReference type="PANTHER" id="PTHR35079">
    <property type="entry name" value="LUNG ADENOMA SUSCEPTIBILITY PROTEIN 2"/>
    <property type="match status" value="1"/>
</dbReference>
<dbReference type="Proteomes" id="UP001195483">
    <property type="component" value="Unassembled WGS sequence"/>
</dbReference>
<feature type="region of interest" description="Disordered" evidence="2">
    <location>
        <begin position="73"/>
        <end position="93"/>
    </location>
</feature>
<dbReference type="EMBL" id="JAEAOA010001668">
    <property type="protein sequence ID" value="KAK3584857.1"/>
    <property type="molecule type" value="Genomic_DNA"/>
</dbReference>
<keyword evidence="4" id="KW-1185">Reference proteome</keyword>
<gene>
    <name evidence="3" type="ORF">CHS0354_027604</name>
</gene>
<keyword evidence="1" id="KW-0175">Coiled coil</keyword>
<feature type="region of interest" description="Disordered" evidence="2">
    <location>
        <begin position="106"/>
        <end position="125"/>
    </location>
</feature>
<reference evidence="3" key="3">
    <citation type="submission" date="2023-05" db="EMBL/GenBank/DDBJ databases">
        <authorList>
            <person name="Smith C.H."/>
        </authorList>
    </citation>
    <scope>NUCLEOTIDE SEQUENCE</scope>
    <source>
        <strain evidence="3">CHS0354</strain>
        <tissue evidence="3">Mantle</tissue>
    </source>
</reference>